<dbReference type="PROSITE" id="PS50294">
    <property type="entry name" value="WD_REPEATS_REGION"/>
    <property type="match status" value="3"/>
</dbReference>
<dbReference type="GO" id="GO:0031464">
    <property type="term" value="C:Cul4A-RING E3 ubiquitin ligase complex"/>
    <property type="evidence" value="ECO:0007669"/>
    <property type="project" value="TreeGrafter"/>
</dbReference>
<dbReference type="PANTHER" id="PTHR46202">
    <property type="entry name" value="DNA EXCISION REPAIR PROTEIN ERCC-8"/>
    <property type="match status" value="1"/>
</dbReference>
<feature type="repeat" description="WD" evidence="5">
    <location>
        <begin position="132"/>
        <end position="174"/>
    </location>
</feature>
<feature type="repeat" description="WD" evidence="5">
    <location>
        <begin position="298"/>
        <end position="329"/>
    </location>
</feature>
<dbReference type="GO" id="GO:0006283">
    <property type="term" value="P:transcription-coupled nucleotide-excision repair"/>
    <property type="evidence" value="ECO:0007669"/>
    <property type="project" value="InterPro"/>
</dbReference>
<gene>
    <name evidence="7" type="ORF">GTHE00462_LOCUS10512</name>
</gene>
<dbReference type="InterPro" id="IPR019775">
    <property type="entry name" value="WD40_repeat_CS"/>
</dbReference>
<dbReference type="GO" id="GO:0000109">
    <property type="term" value="C:nucleotide-excision repair complex"/>
    <property type="evidence" value="ECO:0007669"/>
    <property type="project" value="TreeGrafter"/>
</dbReference>
<dbReference type="EMBL" id="HBKN01013492">
    <property type="protein sequence ID" value="CAE2287935.1"/>
    <property type="molecule type" value="Transcribed_RNA"/>
</dbReference>
<dbReference type="Pfam" id="PF00400">
    <property type="entry name" value="WD40"/>
    <property type="match status" value="4"/>
</dbReference>
<dbReference type="GO" id="GO:0000209">
    <property type="term" value="P:protein polyubiquitination"/>
    <property type="evidence" value="ECO:0007669"/>
    <property type="project" value="TreeGrafter"/>
</dbReference>
<dbReference type="PROSITE" id="PS50082">
    <property type="entry name" value="WD_REPEATS_2"/>
    <property type="match status" value="4"/>
</dbReference>
<evidence type="ECO:0008006" key="8">
    <source>
        <dbReference type="Google" id="ProtNLM"/>
    </source>
</evidence>
<dbReference type="InterPro" id="IPR020472">
    <property type="entry name" value="WD40_PAC1"/>
</dbReference>
<keyword evidence="2" id="KW-0677">Repeat</keyword>
<protein>
    <recommendedName>
        <fullName evidence="8">Anaphase-promoting complex subunit 4 WD40 domain-containing protein</fullName>
    </recommendedName>
</protein>
<evidence type="ECO:0000256" key="4">
    <source>
        <dbReference type="ARBA" id="ARBA00023204"/>
    </source>
</evidence>
<dbReference type="PANTHER" id="PTHR46202:SF1">
    <property type="entry name" value="DNA EXCISION REPAIR PROTEIN ERCC-8"/>
    <property type="match status" value="1"/>
</dbReference>
<dbReference type="SMART" id="SM00320">
    <property type="entry name" value="WD40"/>
    <property type="match status" value="5"/>
</dbReference>
<dbReference type="InterPro" id="IPR001680">
    <property type="entry name" value="WD40_rpt"/>
</dbReference>
<evidence type="ECO:0000256" key="6">
    <source>
        <dbReference type="SAM" id="MobiDB-lite"/>
    </source>
</evidence>
<evidence type="ECO:0000256" key="5">
    <source>
        <dbReference type="PROSITE-ProRule" id="PRU00221"/>
    </source>
</evidence>
<sequence length="353" mass="38900">MSMSVDHVEDRYMLVGYANGGVAIIDVSEETVKDKKFECALRIPQGQAHDFGVTSLAWYTRDTGLFVSGGFDEVVKIWDTNKAEVAIEYKTKGKVYDIDVHKTSTLHNLVAAANGHVVSLYDANSGLRQHSLRGHQGTVNCVAWSVCEQYQLFSGGSDGTVRLWDVRQGASCLAFLSPEGKPWTSRKRRRTEHDGTASSSSKGDEAALLAHAKGVSCLRFTPDGRYLLSSGGDERVRLWNPVSCELEIVNYGAFPQARAAAYKKVQFDVSWSGKLLFHPCQNEVVVCDLASGNRISRLRGHVGTVKCCVAKPRGEDLFSGDQDANILVWTPNDRFLDGEEEVEVDVDNWSDSD</sequence>
<dbReference type="InterPro" id="IPR042238">
    <property type="entry name" value="Rad28/ERCC8/Ckn1/ATCSA-1"/>
</dbReference>
<feature type="repeat" description="WD" evidence="5">
    <location>
        <begin position="208"/>
        <end position="240"/>
    </location>
</feature>
<evidence type="ECO:0000256" key="1">
    <source>
        <dbReference type="ARBA" id="ARBA00022574"/>
    </source>
</evidence>
<reference evidence="7" key="1">
    <citation type="submission" date="2021-01" db="EMBL/GenBank/DDBJ databases">
        <authorList>
            <person name="Corre E."/>
            <person name="Pelletier E."/>
            <person name="Niang G."/>
            <person name="Scheremetjew M."/>
            <person name="Finn R."/>
            <person name="Kale V."/>
            <person name="Holt S."/>
            <person name="Cochrane G."/>
            <person name="Meng A."/>
            <person name="Brown T."/>
            <person name="Cohen L."/>
        </authorList>
    </citation>
    <scope>NUCLEOTIDE SEQUENCE</scope>
    <source>
        <strain evidence="7">CCMP 2712</strain>
    </source>
</reference>
<evidence type="ECO:0000256" key="3">
    <source>
        <dbReference type="ARBA" id="ARBA00022763"/>
    </source>
</evidence>
<dbReference type="InterPro" id="IPR036322">
    <property type="entry name" value="WD40_repeat_dom_sf"/>
</dbReference>
<feature type="region of interest" description="Disordered" evidence="6">
    <location>
        <begin position="180"/>
        <end position="203"/>
    </location>
</feature>
<evidence type="ECO:0000313" key="7">
    <source>
        <dbReference type="EMBL" id="CAE2287935.1"/>
    </source>
</evidence>
<accession>A0A7S4NI56</accession>
<name>A0A7S4NI56_GUITH</name>
<organism evidence="7">
    <name type="scientific">Guillardia theta</name>
    <name type="common">Cryptophyte</name>
    <name type="synonym">Cryptomonas phi</name>
    <dbReference type="NCBI Taxonomy" id="55529"/>
    <lineage>
        <taxon>Eukaryota</taxon>
        <taxon>Cryptophyceae</taxon>
        <taxon>Pyrenomonadales</taxon>
        <taxon>Geminigeraceae</taxon>
        <taxon>Guillardia</taxon>
    </lineage>
</organism>
<dbReference type="Gene3D" id="2.130.10.10">
    <property type="entry name" value="YVTN repeat-like/Quinoprotein amine dehydrogenase"/>
    <property type="match status" value="1"/>
</dbReference>
<evidence type="ECO:0000256" key="2">
    <source>
        <dbReference type="ARBA" id="ARBA00022737"/>
    </source>
</evidence>
<dbReference type="SUPFAM" id="SSF50978">
    <property type="entry name" value="WD40 repeat-like"/>
    <property type="match status" value="1"/>
</dbReference>
<keyword evidence="4" id="KW-0234">DNA repair</keyword>
<dbReference type="GO" id="GO:0043161">
    <property type="term" value="P:proteasome-mediated ubiquitin-dependent protein catabolic process"/>
    <property type="evidence" value="ECO:0007669"/>
    <property type="project" value="TreeGrafter"/>
</dbReference>
<dbReference type="PRINTS" id="PR00320">
    <property type="entry name" value="GPROTEINBRPT"/>
</dbReference>
<keyword evidence="1 5" id="KW-0853">WD repeat</keyword>
<dbReference type="InterPro" id="IPR015943">
    <property type="entry name" value="WD40/YVTN_repeat-like_dom_sf"/>
</dbReference>
<feature type="repeat" description="WD" evidence="5">
    <location>
        <begin position="46"/>
        <end position="88"/>
    </location>
</feature>
<keyword evidence="3" id="KW-0227">DNA damage</keyword>
<dbReference type="PROSITE" id="PS00678">
    <property type="entry name" value="WD_REPEATS_1"/>
    <property type="match status" value="1"/>
</dbReference>
<dbReference type="AlphaFoldDB" id="A0A7S4NI56"/>
<proteinExistence type="predicted"/>